<feature type="region of interest" description="Disordered" evidence="2">
    <location>
        <begin position="118"/>
        <end position="152"/>
    </location>
</feature>
<proteinExistence type="predicted"/>
<gene>
    <name evidence="3" type="ORF">BJ554DRAFT_3414</name>
</gene>
<sequence>MSPKVTRSPPTSMDREHSALRQPNEGATAADAVARHATKCRAPLVMSSGGAEGQVSTTPLTSQLFEEAGCHMQTTRARPTVAEADRAVLLEARLEALSQEHEEEKNRNLRAVRTTAHAVESANLSSPAVAEQKRKTGLMARMTKTARAPTKK</sequence>
<protein>
    <submittedName>
        <fullName evidence="3">Uncharacterized protein</fullName>
    </submittedName>
</protein>
<feature type="coiled-coil region" evidence="1">
    <location>
        <begin position="87"/>
        <end position="114"/>
    </location>
</feature>
<comment type="caution">
    <text evidence="3">The sequence shown here is derived from an EMBL/GenBank/DDBJ whole genome shotgun (WGS) entry which is preliminary data.</text>
</comment>
<dbReference type="EMBL" id="JAEFCI010011220">
    <property type="protein sequence ID" value="KAG5456748.1"/>
    <property type="molecule type" value="Genomic_DNA"/>
</dbReference>
<evidence type="ECO:0000256" key="1">
    <source>
        <dbReference type="SAM" id="Coils"/>
    </source>
</evidence>
<organism evidence="3 4">
    <name type="scientific">Olpidium bornovanus</name>
    <dbReference type="NCBI Taxonomy" id="278681"/>
    <lineage>
        <taxon>Eukaryota</taxon>
        <taxon>Fungi</taxon>
        <taxon>Fungi incertae sedis</taxon>
        <taxon>Olpidiomycota</taxon>
        <taxon>Olpidiomycotina</taxon>
        <taxon>Olpidiomycetes</taxon>
        <taxon>Olpidiales</taxon>
        <taxon>Olpidiaceae</taxon>
        <taxon>Olpidium</taxon>
    </lineage>
</organism>
<reference evidence="3 4" key="1">
    <citation type="journal article" name="Sci. Rep.">
        <title>Genome-scale phylogenetic analyses confirm Olpidium as the closest living zoosporic fungus to the non-flagellated, terrestrial fungi.</title>
        <authorList>
            <person name="Chang Y."/>
            <person name="Rochon D."/>
            <person name="Sekimoto S."/>
            <person name="Wang Y."/>
            <person name="Chovatia M."/>
            <person name="Sandor L."/>
            <person name="Salamov A."/>
            <person name="Grigoriev I.V."/>
            <person name="Stajich J.E."/>
            <person name="Spatafora J.W."/>
        </authorList>
    </citation>
    <scope>NUCLEOTIDE SEQUENCE [LARGE SCALE GENOMIC DNA]</scope>
    <source>
        <strain evidence="3">S191</strain>
    </source>
</reference>
<evidence type="ECO:0000256" key="2">
    <source>
        <dbReference type="SAM" id="MobiDB-lite"/>
    </source>
</evidence>
<dbReference type="Proteomes" id="UP000673691">
    <property type="component" value="Unassembled WGS sequence"/>
</dbReference>
<keyword evidence="1" id="KW-0175">Coiled coil</keyword>
<dbReference type="AlphaFoldDB" id="A0A8H7ZNJ1"/>
<name>A0A8H7ZNJ1_9FUNG</name>
<evidence type="ECO:0000313" key="4">
    <source>
        <dbReference type="Proteomes" id="UP000673691"/>
    </source>
</evidence>
<keyword evidence="4" id="KW-1185">Reference proteome</keyword>
<evidence type="ECO:0000313" key="3">
    <source>
        <dbReference type="EMBL" id="KAG5456748.1"/>
    </source>
</evidence>
<accession>A0A8H7ZNJ1</accession>
<feature type="region of interest" description="Disordered" evidence="2">
    <location>
        <begin position="1"/>
        <end position="33"/>
    </location>
</feature>